<evidence type="ECO:0000256" key="1">
    <source>
        <dbReference type="SAM" id="MobiDB-lite"/>
    </source>
</evidence>
<feature type="compositionally biased region" description="Low complexity" evidence="1">
    <location>
        <begin position="35"/>
        <end position="49"/>
    </location>
</feature>
<feature type="non-terminal residue" evidence="2">
    <location>
        <position position="1"/>
    </location>
</feature>
<organism evidence="2">
    <name type="scientific">uncultured Solirubrobacteraceae bacterium</name>
    <dbReference type="NCBI Taxonomy" id="1162706"/>
    <lineage>
        <taxon>Bacteria</taxon>
        <taxon>Bacillati</taxon>
        <taxon>Actinomycetota</taxon>
        <taxon>Thermoleophilia</taxon>
        <taxon>Solirubrobacterales</taxon>
        <taxon>Solirubrobacteraceae</taxon>
        <taxon>environmental samples</taxon>
    </lineage>
</organism>
<dbReference type="AlphaFoldDB" id="A0A6J4SFS3"/>
<sequence>PGHRHRRSRALRRGTGCCPGRRARGVPGSAGAGDPSVPGLPGRPRSPRSQARTLTAQAEVDAQLPGITGRRRREM</sequence>
<feature type="region of interest" description="Disordered" evidence="1">
    <location>
        <begin position="1"/>
        <end position="75"/>
    </location>
</feature>
<accession>A0A6J4SFS3</accession>
<protein>
    <submittedName>
        <fullName evidence="2">Uncharacterized protein</fullName>
    </submittedName>
</protein>
<reference evidence="2" key="1">
    <citation type="submission" date="2020-02" db="EMBL/GenBank/DDBJ databases">
        <authorList>
            <person name="Meier V. D."/>
        </authorList>
    </citation>
    <scope>NUCLEOTIDE SEQUENCE</scope>
    <source>
        <strain evidence="2">AVDCRST_MAG69</strain>
    </source>
</reference>
<feature type="compositionally biased region" description="Basic residues" evidence="1">
    <location>
        <begin position="1"/>
        <end position="12"/>
    </location>
</feature>
<evidence type="ECO:0000313" key="2">
    <source>
        <dbReference type="EMBL" id="CAA9497273.1"/>
    </source>
</evidence>
<proteinExistence type="predicted"/>
<name>A0A6J4SFS3_9ACTN</name>
<feature type="non-terminal residue" evidence="2">
    <location>
        <position position="75"/>
    </location>
</feature>
<dbReference type="EMBL" id="CADCVP010000178">
    <property type="protein sequence ID" value="CAA9497273.1"/>
    <property type="molecule type" value="Genomic_DNA"/>
</dbReference>
<gene>
    <name evidence="2" type="ORF">AVDCRST_MAG69-1683</name>
</gene>